<dbReference type="EMBL" id="CP120733">
    <property type="protein sequence ID" value="WFD09315.1"/>
    <property type="molecule type" value="Genomic_DNA"/>
</dbReference>
<evidence type="ECO:0000313" key="11">
    <source>
        <dbReference type="Proteomes" id="UP001222800"/>
    </source>
</evidence>
<dbReference type="InterPro" id="IPR001516">
    <property type="entry name" value="Proton_antipo_N"/>
</dbReference>
<dbReference type="Pfam" id="PF00662">
    <property type="entry name" value="Proton_antipo_N"/>
    <property type="match status" value="1"/>
</dbReference>
<evidence type="ECO:0000256" key="6">
    <source>
        <dbReference type="RuleBase" id="RU000320"/>
    </source>
</evidence>
<evidence type="ECO:0000256" key="5">
    <source>
        <dbReference type="ARBA" id="ARBA00023136"/>
    </source>
</evidence>
<evidence type="ECO:0000259" key="8">
    <source>
        <dbReference type="Pfam" id="PF00361"/>
    </source>
</evidence>
<feature type="transmembrane region" description="Helical" evidence="7">
    <location>
        <begin position="451"/>
        <end position="473"/>
    </location>
</feature>
<dbReference type="RefSeq" id="WP_277731240.1">
    <property type="nucleotide sequence ID" value="NZ_CP120733.1"/>
</dbReference>
<dbReference type="InterPro" id="IPR001750">
    <property type="entry name" value="ND/Mrp_TM"/>
</dbReference>
<dbReference type="PANTHER" id="PTHR43373:SF1">
    <property type="entry name" value="NA(+)_H(+) ANTIPORTER SUBUNIT A"/>
    <property type="match status" value="1"/>
</dbReference>
<feature type="transmembrane region" description="Helical" evidence="7">
    <location>
        <begin position="276"/>
        <end position="294"/>
    </location>
</feature>
<gene>
    <name evidence="10" type="ORF">P4S50_13075</name>
</gene>
<protein>
    <submittedName>
        <fullName evidence="10">Proton-conducting transporter membrane subunit</fullName>
    </submittedName>
</protein>
<evidence type="ECO:0000256" key="7">
    <source>
        <dbReference type="SAM" id="Phobius"/>
    </source>
</evidence>
<evidence type="ECO:0000256" key="2">
    <source>
        <dbReference type="ARBA" id="ARBA00008483"/>
    </source>
</evidence>
<keyword evidence="3 6" id="KW-0812">Transmembrane</keyword>
<evidence type="ECO:0000256" key="3">
    <source>
        <dbReference type="ARBA" id="ARBA00022692"/>
    </source>
</evidence>
<organism evidence="10 11">
    <name type="scientific">Tepidibacter hydrothermalis</name>
    <dbReference type="NCBI Taxonomy" id="3036126"/>
    <lineage>
        <taxon>Bacteria</taxon>
        <taxon>Bacillati</taxon>
        <taxon>Bacillota</taxon>
        <taxon>Clostridia</taxon>
        <taxon>Peptostreptococcales</taxon>
        <taxon>Peptostreptococcaceae</taxon>
        <taxon>Tepidibacter</taxon>
    </lineage>
</organism>
<feature type="transmembrane region" description="Helical" evidence="7">
    <location>
        <begin position="32"/>
        <end position="51"/>
    </location>
</feature>
<proteinExistence type="inferred from homology"/>
<name>A0ABY8EER3_9FIRM</name>
<feature type="domain" description="NADH:quinone oxidoreductase/Mrp antiporter transmembrane" evidence="8">
    <location>
        <begin position="125"/>
        <end position="421"/>
    </location>
</feature>
<evidence type="ECO:0000313" key="10">
    <source>
        <dbReference type="EMBL" id="WFD09315.1"/>
    </source>
</evidence>
<accession>A0ABY8EER3</accession>
<dbReference type="Proteomes" id="UP001222800">
    <property type="component" value="Chromosome"/>
</dbReference>
<evidence type="ECO:0000256" key="1">
    <source>
        <dbReference type="ARBA" id="ARBA00004127"/>
    </source>
</evidence>
<dbReference type="InterPro" id="IPR003918">
    <property type="entry name" value="NADH_UbQ_OxRdtase"/>
</dbReference>
<feature type="transmembrane region" description="Helical" evidence="7">
    <location>
        <begin position="241"/>
        <end position="264"/>
    </location>
</feature>
<evidence type="ECO:0000259" key="9">
    <source>
        <dbReference type="Pfam" id="PF00662"/>
    </source>
</evidence>
<comment type="subcellular location">
    <subcellularLocation>
        <location evidence="1">Endomembrane system</location>
        <topology evidence="1">Multi-pass membrane protein</topology>
    </subcellularLocation>
    <subcellularLocation>
        <location evidence="6">Membrane</location>
        <topology evidence="6">Multi-pass membrane protein</topology>
    </subcellularLocation>
</comment>
<feature type="transmembrane region" description="Helical" evidence="7">
    <location>
        <begin position="408"/>
        <end position="430"/>
    </location>
</feature>
<feature type="transmembrane region" description="Helical" evidence="7">
    <location>
        <begin position="333"/>
        <end position="351"/>
    </location>
</feature>
<keyword evidence="5 7" id="KW-0472">Membrane</keyword>
<evidence type="ECO:0000256" key="4">
    <source>
        <dbReference type="ARBA" id="ARBA00022989"/>
    </source>
</evidence>
<feature type="transmembrane region" description="Helical" evidence="7">
    <location>
        <begin position="161"/>
        <end position="182"/>
    </location>
</feature>
<sequence>MKSLFILFPIIMPFVLAIFLNILKFDNKKNRNIYIACCIIFNFILTVYTMHLDIDMKLEILKINEFINICLKIDKLAVLFSLLASTLWIFTTFYSMEYMEHEKNEKRFFTFFMLTLGVTIGIAFSDNLITLYVFYEMLTLVTFPLVIHSESEDAFKSGKKYLIYSFGGATFVLLGMMLLYNINPDLSFTAGGILNGNVAGNEKMILVIYILMFLGFGVKAAVVPFHSWLPAAMVAPTPVSSLLHAVAVVKSGVFSIIRVSYFIFGAEVMRRVDAHIYSSIFVVITILMGSFLAIHHDNLKKRLAYSTISQLGYIILGVIMLNENALVGGILHLVNHALIKIVLFFCAGAIYTKKHIKNISDMKGIGKEMPITMWCFSIASISLIGIPPTNGFVSKWYLALGGLNANKIMFPIILLLSAFLTSTYLLPIIVTAFFEKNEGAEIENNDPGIRMLFPIVCITAIVALLGIFPNIVVEFVNKIVVELI</sequence>
<feature type="transmembrane region" description="Helical" evidence="7">
    <location>
        <begin position="108"/>
        <end position="125"/>
    </location>
</feature>
<dbReference type="PANTHER" id="PTHR43373">
    <property type="entry name" value="NA(+)/H(+) ANTIPORTER SUBUNIT"/>
    <property type="match status" value="1"/>
</dbReference>
<keyword evidence="11" id="KW-1185">Reference proteome</keyword>
<dbReference type="Pfam" id="PF00361">
    <property type="entry name" value="Proton_antipo_M"/>
    <property type="match status" value="1"/>
</dbReference>
<dbReference type="PRINTS" id="PR01437">
    <property type="entry name" value="NUOXDRDTASE4"/>
</dbReference>
<reference evidence="10 11" key="1">
    <citation type="submission" date="2023-03" db="EMBL/GenBank/DDBJ databases">
        <title>Complete genome sequence of Tepidibacter sp. SWIR-1, isolated from a deep-sea hydrothermal vent.</title>
        <authorList>
            <person name="Li X."/>
        </authorList>
    </citation>
    <scope>NUCLEOTIDE SEQUENCE [LARGE SCALE GENOMIC DNA]</scope>
    <source>
        <strain evidence="10 11">SWIR-1</strain>
    </source>
</reference>
<feature type="transmembrane region" description="Helical" evidence="7">
    <location>
        <begin position="6"/>
        <end position="25"/>
    </location>
</feature>
<comment type="similarity">
    <text evidence="2">Belongs to the CPA3 antiporters (TC 2.A.63) subunit A family.</text>
</comment>
<feature type="transmembrane region" description="Helical" evidence="7">
    <location>
        <begin position="371"/>
        <end position="388"/>
    </location>
</feature>
<feature type="transmembrane region" description="Helical" evidence="7">
    <location>
        <begin position="204"/>
        <end position="229"/>
    </location>
</feature>
<keyword evidence="4 7" id="KW-1133">Transmembrane helix</keyword>
<feature type="transmembrane region" description="Helical" evidence="7">
    <location>
        <begin position="76"/>
        <end position="96"/>
    </location>
</feature>
<feature type="domain" description="NADH-Ubiquinone oxidoreductase (complex I) chain 5 N-terminal" evidence="9">
    <location>
        <begin position="67"/>
        <end position="109"/>
    </location>
</feature>
<dbReference type="InterPro" id="IPR050616">
    <property type="entry name" value="CPA3_Na-H_Antiporter_A"/>
</dbReference>